<evidence type="ECO:0000313" key="2">
    <source>
        <dbReference type="Proteomes" id="UP001139333"/>
    </source>
</evidence>
<keyword evidence="2" id="KW-1185">Reference proteome</keyword>
<dbReference type="RefSeq" id="WP_248996696.1">
    <property type="nucleotide sequence ID" value="NZ_JAKIKP010000014.1"/>
</dbReference>
<accession>A0A9X1ZN57</accession>
<dbReference type="InterPro" id="IPR009267">
    <property type="entry name" value="NTP_transf_6"/>
</dbReference>
<dbReference type="Pfam" id="PF06042">
    <property type="entry name" value="NTP_transf_6"/>
    <property type="match status" value="1"/>
</dbReference>
<proteinExistence type="predicted"/>
<name>A0A9X1ZN57_9GAMM</name>
<reference evidence="1" key="1">
    <citation type="submission" date="2022-01" db="EMBL/GenBank/DDBJ databases">
        <title>Whole genome-based taxonomy of the Shewanellaceae.</title>
        <authorList>
            <person name="Martin-Rodriguez A.J."/>
        </authorList>
    </citation>
    <scope>NUCLEOTIDE SEQUENCE</scope>
    <source>
        <strain evidence="1">DSM 16422</strain>
    </source>
</reference>
<dbReference type="PANTHER" id="PTHR39166:SF1">
    <property type="entry name" value="BLL1166 PROTEIN"/>
    <property type="match status" value="1"/>
</dbReference>
<evidence type="ECO:0000313" key="1">
    <source>
        <dbReference type="EMBL" id="MCL1144027.1"/>
    </source>
</evidence>
<dbReference type="EMBL" id="JAKIKP010000014">
    <property type="protein sequence ID" value="MCL1144027.1"/>
    <property type="molecule type" value="Genomic_DNA"/>
</dbReference>
<gene>
    <name evidence="1" type="ORF">L2672_15205</name>
</gene>
<dbReference type="PANTHER" id="PTHR39166">
    <property type="entry name" value="BLL1166 PROTEIN"/>
    <property type="match status" value="1"/>
</dbReference>
<dbReference type="AlphaFoldDB" id="A0A9X1ZN57"/>
<protein>
    <submittedName>
        <fullName evidence="1">Nucleotidyltransferase family protein</fullName>
    </submittedName>
</protein>
<comment type="caution">
    <text evidence="1">The sequence shown here is derived from an EMBL/GenBank/DDBJ whole genome shotgun (WGS) entry which is preliminary data.</text>
</comment>
<dbReference type="Proteomes" id="UP001139333">
    <property type="component" value="Unassembled WGS sequence"/>
</dbReference>
<sequence>MTPVNQAELSLKVQISQWLSQDVERMQALQVCAQVFFELGIDQWAIAAGFVRNLVWDKLHGKPASKLNDVDVIYFEPLKLDPVEDKLIEQQLCDLLAINWSVKNQARMHIRNGDSPYLNLLDAMSYWPEKQTAVAVHIEHKPLSTKPMSFNIIHAFDIQCLFDFTISHNPKRDMAIFNQRVRQKNWLNQYPKLTLC</sequence>
<organism evidence="1 2">
    <name type="scientific">Shewanella gaetbuli</name>
    <dbReference type="NCBI Taxonomy" id="220752"/>
    <lineage>
        <taxon>Bacteria</taxon>
        <taxon>Pseudomonadati</taxon>
        <taxon>Pseudomonadota</taxon>
        <taxon>Gammaproteobacteria</taxon>
        <taxon>Alteromonadales</taxon>
        <taxon>Shewanellaceae</taxon>
        <taxon>Shewanella</taxon>
    </lineage>
</organism>